<dbReference type="Gene3D" id="3.50.50.60">
    <property type="entry name" value="FAD/NAD(P)-binding domain"/>
    <property type="match status" value="1"/>
</dbReference>
<dbReference type="PANTHER" id="PTHR13789:SF147">
    <property type="entry name" value="PUTATIVE (AFU_ORTHOLOGUE AFUA_2G01950)-RELATED"/>
    <property type="match status" value="1"/>
</dbReference>
<dbReference type="EMBL" id="JACAZH010000004">
    <property type="protein sequence ID" value="KAF7371321.1"/>
    <property type="molecule type" value="Genomic_DNA"/>
</dbReference>
<keyword evidence="2" id="KW-0285">Flavoprotein</keyword>
<dbReference type="InterPro" id="IPR050493">
    <property type="entry name" value="FAD-dep_Monooxygenase_BioMet"/>
</dbReference>
<comment type="caution">
    <text evidence="7">The sequence shown here is derived from an EMBL/GenBank/DDBJ whole genome shotgun (WGS) entry which is preliminary data.</text>
</comment>
<evidence type="ECO:0000256" key="5">
    <source>
        <dbReference type="ARBA" id="ARBA00023033"/>
    </source>
</evidence>
<keyword evidence="4" id="KW-0560">Oxidoreductase</keyword>
<keyword evidence="8" id="KW-1185">Reference proteome</keyword>
<accession>A0A8H7DH83</accession>
<sequence length="459" mass="50080">MTDSALNFIIVGASVSGLASAIALKSAGHNVLVLEKEPQLGGIGSAKAPNGSGCAQIPPNGCKILVDWGLEAEINAKSAPCWGFSAYKYAATEVPGPDHLGTNRHDPAVLDEARGGYLQFVHRDFVRMLYDLALKSSDKTGTRVSVLFGTEVVNVDCDACSVTLRSGEIHTADGVIGADGTKGVVRRTLLKEEGTSRRSGDDPGVALYHATVPKALVTVWVGSNRGLKTFVVGKENDISLFLYTPDTCPESAWTREAEIKITDVLGPCDERIRKLAELTGPATCIQHEHSQLESWVSESGRVLVLGDAAHPLPPGASQAYAAALEDAAFIGKIFSHTKSPSRVPEFLRAFQEHRKSRVSFIRQIEDEYLYHILLPDGDTQEQRDAFVRARHAAGHNVFEGEMEQMMEDIRIMFSYNATDDADEWWMTWGRYRDAAELSPVIFSNSGTLFDGEQDAKRQD</sequence>
<dbReference type="SUPFAM" id="SSF51905">
    <property type="entry name" value="FAD/NAD(P)-binding domain"/>
    <property type="match status" value="1"/>
</dbReference>
<evidence type="ECO:0000313" key="8">
    <source>
        <dbReference type="Proteomes" id="UP000623467"/>
    </source>
</evidence>
<evidence type="ECO:0000256" key="2">
    <source>
        <dbReference type="ARBA" id="ARBA00022630"/>
    </source>
</evidence>
<dbReference type="GO" id="GO:0004497">
    <property type="term" value="F:monooxygenase activity"/>
    <property type="evidence" value="ECO:0007669"/>
    <property type="project" value="UniProtKB-KW"/>
</dbReference>
<keyword evidence="3" id="KW-0274">FAD</keyword>
<protein>
    <submittedName>
        <fullName evidence="7">FAD-binding-3 domain-containing protein</fullName>
    </submittedName>
</protein>
<reference evidence="7" key="1">
    <citation type="submission" date="2020-05" db="EMBL/GenBank/DDBJ databases">
        <title>Mycena genomes resolve the evolution of fungal bioluminescence.</title>
        <authorList>
            <person name="Tsai I.J."/>
        </authorList>
    </citation>
    <scope>NUCLEOTIDE SEQUENCE</scope>
    <source>
        <strain evidence="7">160909Yilan</strain>
    </source>
</reference>
<keyword evidence="5" id="KW-0503">Monooxygenase</keyword>
<name>A0A8H7DH83_9AGAR</name>
<dbReference type="PANTHER" id="PTHR13789">
    <property type="entry name" value="MONOOXYGENASE"/>
    <property type="match status" value="1"/>
</dbReference>
<dbReference type="Pfam" id="PF01494">
    <property type="entry name" value="FAD_binding_3"/>
    <property type="match status" value="1"/>
</dbReference>
<gene>
    <name evidence="7" type="ORF">MSAN_00768200</name>
</gene>
<evidence type="ECO:0000259" key="6">
    <source>
        <dbReference type="Pfam" id="PF01494"/>
    </source>
</evidence>
<evidence type="ECO:0000256" key="1">
    <source>
        <dbReference type="ARBA" id="ARBA00007992"/>
    </source>
</evidence>
<dbReference type="InterPro" id="IPR002938">
    <property type="entry name" value="FAD-bd"/>
</dbReference>
<comment type="similarity">
    <text evidence="1">Belongs to the paxM FAD-dependent monooxygenase family.</text>
</comment>
<evidence type="ECO:0000256" key="4">
    <source>
        <dbReference type="ARBA" id="ARBA00023002"/>
    </source>
</evidence>
<dbReference type="AlphaFoldDB" id="A0A8H7DH83"/>
<dbReference type="OrthoDB" id="420606at2759"/>
<dbReference type="GO" id="GO:0071949">
    <property type="term" value="F:FAD binding"/>
    <property type="evidence" value="ECO:0007669"/>
    <property type="project" value="InterPro"/>
</dbReference>
<proteinExistence type="inferred from homology"/>
<evidence type="ECO:0000256" key="3">
    <source>
        <dbReference type="ARBA" id="ARBA00022827"/>
    </source>
</evidence>
<dbReference type="PRINTS" id="PR00420">
    <property type="entry name" value="RNGMNOXGNASE"/>
</dbReference>
<organism evidence="7 8">
    <name type="scientific">Mycena sanguinolenta</name>
    <dbReference type="NCBI Taxonomy" id="230812"/>
    <lineage>
        <taxon>Eukaryota</taxon>
        <taxon>Fungi</taxon>
        <taxon>Dikarya</taxon>
        <taxon>Basidiomycota</taxon>
        <taxon>Agaricomycotina</taxon>
        <taxon>Agaricomycetes</taxon>
        <taxon>Agaricomycetidae</taxon>
        <taxon>Agaricales</taxon>
        <taxon>Marasmiineae</taxon>
        <taxon>Mycenaceae</taxon>
        <taxon>Mycena</taxon>
    </lineage>
</organism>
<feature type="domain" description="FAD-binding" evidence="6">
    <location>
        <begin position="9"/>
        <end position="358"/>
    </location>
</feature>
<dbReference type="InterPro" id="IPR036188">
    <property type="entry name" value="FAD/NAD-bd_sf"/>
</dbReference>
<evidence type="ECO:0000313" key="7">
    <source>
        <dbReference type="EMBL" id="KAF7371321.1"/>
    </source>
</evidence>
<dbReference type="Proteomes" id="UP000623467">
    <property type="component" value="Unassembled WGS sequence"/>
</dbReference>